<keyword evidence="1" id="KW-0862">Zinc</keyword>
<comment type="caution">
    <text evidence="5">The sequence shown here is derived from an EMBL/GenBank/DDBJ whole genome shotgun (WGS) entry which is preliminary data.</text>
</comment>
<protein>
    <recommendedName>
        <fullName evidence="4">B box-type domain-containing protein</fullName>
    </recommendedName>
</protein>
<dbReference type="Proteomes" id="UP001186944">
    <property type="component" value="Unassembled WGS sequence"/>
</dbReference>
<dbReference type="GO" id="GO:0008270">
    <property type="term" value="F:zinc ion binding"/>
    <property type="evidence" value="ECO:0007669"/>
    <property type="project" value="UniProtKB-KW"/>
</dbReference>
<dbReference type="AlphaFoldDB" id="A0AA88YCW4"/>
<dbReference type="EMBL" id="VSWD01000007">
    <property type="protein sequence ID" value="KAK3096892.1"/>
    <property type="molecule type" value="Genomic_DNA"/>
</dbReference>
<dbReference type="InterPro" id="IPR000315">
    <property type="entry name" value="Znf_B-box"/>
</dbReference>
<feature type="compositionally biased region" description="Basic and acidic residues" evidence="3">
    <location>
        <begin position="462"/>
        <end position="477"/>
    </location>
</feature>
<name>A0AA88YCW4_PINIB</name>
<evidence type="ECO:0000259" key="4">
    <source>
        <dbReference type="PROSITE" id="PS50119"/>
    </source>
</evidence>
<keyword evidence="2" id="KW-0175">Coiled coil</keyword>
<reference evidence="5" key="1">
    <citation type="submission" date="2019-08" db="EMBL/GenBank/DDBJ databases">
        <title>The improved chromosome-level genome for the pearl oyster Pinctada fucata martensii using PacBio sequencing and Hi-C.</title>
        <authorList>
            <person name="Zheng Z."/>
        </authorList>
    </citation>
    <scope>NUCLEOTIDE SEQUENCE</scope>
    <source>
        <strain evidence="5">ZZ-2019</strain>
        <tissue evidence="5">Adductor muscle</tissue>
    </source>
</reference>
<evidence type="ECO:0000256" key="1">
    <source>
        <dbReference type="PROSITE-ProRule" id="PRU00024"/>
    </source>
</evidence>
<keyword evidence="1" id="KW-0863">Zinc-finger</keyword>
<gene>
    <name evidence="5" type="ORF">FSP39_004497</name>
</gene>
<accession>A0AA88YCW4</accession>
<feature type="compositionally biased region" description="Basic and acidic residues" evidence="3">
    <location>
        <begin position="434"/>
        <end position="451"/>
    </location>
</feature>
<dbReference type="Gene3D" id="3.30.160.60">
    <property type="entry name" value="Classic Zinc Finger"/>
    <property type="match status" value="1"/>
</dbReference>
<feature type="region of interest" description="Disordered" evidence="3">
    <location>
        <begin position="434"/>
        <end position="477"/>
    </location>
</feature>
<evidence type="ECO:0000313" key="6">
    <source>
        <dbReference type="Proteomes" id="UP001186944"/>
    </source>
</evidence>
<evidence type="ECO:0000256" key="3">
    <source>
        <dbReference type="SAM" id="MobiDB-lite"/>
    </source>
</evidence>
<keyword evidence="1" id="KW-0479">Metal-binding</keyword>
<evidence type="ECO:0000313" key="5">
    <source>
        <dbReference type="EMBL" id="KAK3096892.1"/>
    </source>
</evidence>
<dbReference type="InterPro" id="IPR047153">
    <property type="entry name" value="TRIM45/56/19-like"/>
</dbReference>
<dbReference type="GO" id="GO:0061630">
    <property type="term" value="F:ubiquitin protein ligase activity"/>
    <property type="evidence" value="ECO:0007669"/>
    <property type="project" value="TreeGrafter"/>
</dbReference>
<feature type="domain" description="B box-type" evidence="4">
    <location>
        <begin position="49"/>
        <end position="96"/>
    </location>
</feature>
<dbReference type="GO" id="GO:0005654">
    <property type="term" value="C:nucleoplasm"/>
    <property type="evidence" value="ECO:0007669"/>
    <property type="project" value="TreeGrafter"/>
</dbReference>
<feature type="coiled-coil region" evidence="2">
    <location>
        <begin position="237"/>
        <end position="304"/>
    </location>
</feature>
<feature type="compositionally biased region" description="Basic and acidic residues" evidence="3">
    <location>
        <begin position="12"/>
        <end position="23"/>
    </location>
</feature>
<sequence length="477" mass="55249">MSSQQELNNTKSDADENAKKTTDDASCDNVGEEDAAKALSCYEVQKAIKSKFSCELCDTFDKVNSHCMECNQNICNACCRIHSRTKSASGHSVVDIKLWERFSKDVECHNHPVCPEHPNKVYHLSLYCSNCMEMVCGYCRKNLRRPPEPQIEGLPELTGEEKKLQELYLQLEYYKEVEKMILLDQGIDTRKTPEKPMMADKVKEFMKKFTNRIDKIRKEMITKVNTHYEEEKQVSLEYTYRDKIDALEEKIEAYNQKLFDHSKAKYMNAAKGSGIDLTATYKAIDRERENEKKAAAERAELDKREREEVVNEVLQDRAGDGKGEKLRRRVRSPTFIPGEMEEDQIKEMIQEYILNGETPELIAKEEALIREMFGKLEYEIVEEREDGVTEVTKIKHLGDELKFEDIEKSVTENTENMEEIETKENTENVECIETEGKVENVEEIDAKRDVPCDTSNDAENNNDVKDSKDNKDKEEDQ</sequence>
<organism evidence="5 6">
    <name type="scientific">Pinctada imbricata</name>
    <name type="common">Atlantic pearl-oyster</name>
    <name type="synonym">Pinctada martensii</name>
    <dbReference type="NCBI Taxonomy" id="66713"/>
    <lineage>
        <taxon>Eukaryota</taxon>
        <taxon>Metazoa</taxon>
        <taxon>Spiralia</taxon>
        <taxon>Lophotrochozoa</taxon>
        <taxon>Mollusca</taxon>
        <taxon>Bivalvia</taxon>
        <taxon>Autobranchia</taxon>
        <taxon>Pteriomorphia</taxon>
        <taxon>Pterioida</taxon>
        <taxon>Pterioidea</taxon>
        <taxon>Pteriidae</taxon>
        <taxon>Pinctada</taxon>
    </lineage>
</organism>
<feature type="region of interest" description="Disordered" evidence="3">
    <location>
        <begin position="1"/>
        <end position="27"/>
    </location>
</feature>
<feature type="compositionally biased region" description="Polar residues" evidence="3">
    <location>
        <begin position="1"/>
        <end position="11"/>
    </location>
</feature>
<proteinExistence type="predicted"/>
<dbReference type="PROSITE" id="PS50119">
    <property type="entry name" value="ZF_BBOX"/>
    <property type="match status" value="1"/>
</dbReference>
<evidence type="ECO:0000256" key="2">
    <source>
        <dbReference type="SAM" id="Coils"/>
    </source>
</evidence>
<keyword evidence="6" id="KW-1185">Reference proteome</keyword>
<dbReference type="PANTHER" id="PTHR25462">
    <property type="entry name" value="BONUS, ISOFORM C-RELATED"/>
    <property type="match status" value="1"/>
</dbReference>
<dbReference type="CDD" id="cd19756">
    <property type="entry name" value="Bbox2"/>
    <property type="match status" value="1"/>
</dbReference>
<dbReference type="PANTHER" id="PTHR25462:SF305">
    <property type="entry name" value="RING-TYPE DOMAIN-CONTAINING PROTEIN"/>
    <property type="match status" value="1"/>
</dbReference>